<dbReference type="Proteomes" id="UP000185766">
    <property type="component" value="Unassembled WGS sequence"/>
</dbReference>
<accession>A0A1H7SH42</accession>
<dbReference type="SMART" id="SM00342">
    <property type="entry name" value="HTH_ARAC"/>
    <property type="match status" value="1"/>
</dbReference>
<dbReference type="Gene3D" id="1.10.10.60">
    <property type="entry name" value="Homeodomain-like"/>
    <property type="match status" value="1"/>
</dbReference>
<evidence type="ECO:0000313" key="5">
    <source>
        <dbReference type="Proteomes" id="UP000185766"/>
    </source>
</evidence>
<dbReference type="InterPro" id="IPR052158">
    <property type="entry name" value="INH-QAR"/>
</dbReference>
<protein>
    <submittedName>
        <fullName evidence="4">Transcriptional regulator GlxA family, contains an amidase domain and an AraC-type DNA-binding HTH domain</fullName>
    </submittedName>
</protein>
<sequence>MHVAIWIAQHTLSASISLTLDALQLANQCAGRTLFTLRRVSNDGLPVALDWCQMPVDGALPSAADADLLLIPAIGARPERVIAAQSQLIDWLRQTADSPQQRASLCSGAFLLAAAGQFDGHRATTHWRLAEQLRQNFPAVQVCADALYCADGQRFSSAGAQAMLDLCLHLIARQGGSALAQQVADLLVFDYGRGSQQRFGSLLPATAHDQPVLAQAQQYLQQHYAQPLALEQLAATCHCSTRTLLRLFRQHLNMTPGAYQQRLRVAAAQSLLRQGQMSLEHIAEQVGYQERASLAKVFKQLTGQTPAQYRRHD</sequence>
<dbReference type="Gene3D" id="3.40.50.880">
    <property type="match status" value="1"/>
</dbReference>
<keyword evidence="4" id="KW-0238">DNA-binding</keyword>
<dbReference type="SUPFAM" id="SSF46689">
    <property type="entry name" value="Homeodomain-like"/>
    <property type="match status" value="2"/>
</dbReference>
<dbReference type="RefSeq" id="WP_074870404.1">
    <property type="nucleotide sequence ID" value="NZ_FOAS01000019.1"/>
</dbReference>
<dbReference type="SUPFAM" id="SSF52317">
    <property type="entry name" value="Class I glutamine amidotransferase-like"/>
    <property type="match status" value="1"/>
</dbReference>
<dbReference type="STRING" id="1429083.GCA_001885685_02823"/>
<name>A0A1H7SH42_9GAMM</name>
<dbReference type="AlphaFoldDB" id="A0A1H7SH42"/>
<dbReference type="PANTHER" id="PTHR43130">
    <property type="entry name" value="ARAC-FAMILY TRANSCRIPTIONAL REGULATOR"/>
    <property type="match status" value="1"/>
</dbReference>
<dbReference type="InterPro" id="IPR002818">
    <property type="entry name" value="DJ-1/PfpI"/>
</dbReference>
<evidence type="ECO:0000256" key="2">
    <source>
        <dbReference type="ARBA" id="ARBA00023163"/>
    </source>
</evidence>
<keyword evidence="5" id="KW-1185">Reference proteome</keyword>
<dbReference type="GO" id="GO:0003700">
    <property type="term" value="F:DNA-binding transcription factor activity"/>
    <property type="evidence" value="ECO:0007669"/>
    <property type="project" value="InterPro"/>
</dbReference>
<reference evidence="4 5" key="1">
    <citation type="submission" date="2016-10" db="EMBL/GenBank/DDBJ databases">
        <authorList>
            <person name="de Groot N.N."/>
        </authorList>
    </citation>
    <scope>NUCLEOTIDE SEQUENCE [LARGE SCALE GENOMIC DNA]</scope>
    <source>
        <strain evidence="4 5">JCM 19513</strain>
    </source>
</reference>
<dbReference type="Pfam" id="PF12833">
    <property type="entry name" value="HTH_18"/>
    <property type="match status" value="1"/>
</dbReference>
<dbReference type="EMBL" id="FOAS01000019">
    <property type="protein sequence ID" value="SEL71970.1"/>
    <property type="molecule type" value="Genomic_DNA"/>
</dbReference>
<gene>
    <name evidence="4" type="ORF">SAMN05216214_11913</name>
</gene>
<evidence type="ECO:0000256" key="1">
    <source>
        <dbReference type="ARBA" id="ARBA00023015"/>
    </source>
</evidence>
<dbReference type="InterPro" id="IPR029062">
    <property type="entry name" value="Class_I_gatase-like"/>
</dbReference>
<organism evidence="4 5">
    <name type="scientific">Atopomonas hussainii</name>
    <dbReference type="NCBI Taxonomy" id="1429083"/>
    <lineage>
        <taxon>Bacteria</taxon>
        <taxon>Pseudomonadati</taxon>
        <taxon>Pseudomonadota</taxon>
        <taxon>Gammaproteobacteria</taxon>
        <taxon>Pseudomonadales</taxon>
        <taxon>Pseudomonadaceae</taxon>
        <taxon>Atopomonas</taxon>
    </lineage>
</organism>
<proteinExistence type="predicted"/>
<evidence type="ECO:0000259" key="3">
    <source>
        <dbReference type="PROSITE" id="PS01124"/>
    </source>
</evidence>
<dbReference type="InterPro" id="IPR009057">
    <property type="entry name" value="Homeodomain-like_sf"/>
</dbReference>
<dbReference type="Pfam" id="PF01965">
    <property type="entry name" value="DJ-1_PfpI"/>
    <property type="match status" value="1"/>
</dbReference>
<keyword evidence="2" id="KW-0804">Transcription</keyword>
<dbReference type="PROSITE" id="PS01124">
    <property type="entry name" value="HTH_ARAC_FAMILY_2"/>
    <property type="match status" value="1"/>
</dbReference>
<evidence type="ECO:0000313" key="4">
    <source>
        <dbReference type="EMBL" id="SEL71970.1"/>
    </source>
</evidence>
<feature type="domain" description="HTH araC/xylS-type" evidence="3">
    <location>
        <begin position="214"/>
        <end position="312"/>
    </location>
</feature>
<dbReference type="InterPro" id="IPR018060">
    <property type="entry name" value="HTH_AraC"/>
</dbReference>
<dbReference type="GO" id="GO:0043565">
    <property type="term" value="F:sequence-specific DNA binding"/>
    <property type="evidence" value="ECO:0007669"/>
    <property type="project" value="InterPro"/>
</dbReference>
<keyword evidence="1" id="KW-0805">Transcription regulation</keyword>
<dbReference type="PANTHER" id="PTHR43130:SF3">
    <property type="entry name" value="HTH-TYPE TRANSCRIPTIONAL REGULATOR RV1931C"/>
    <property type="match status" value="1"/>
</dbReference>